<name>A0A1X6ZN02_9RHOB</name>
<accession>A0A1X6ZN02</accession>
<dbReference type="Pfam" id="PF01381">
    <property type="entry name" value="HTH_3"/>
    <property type="match status" value="1"/>
</dbReference>
<gene>
    <name evidence="2" type="ORF">ROA7450_02901</name>
</gene>
<sequence>MPNDLAQNLKYLCAEKPSVAMVCREIGINHQQFSKYLTGRSKPSAHNLRRIAQYFGLSETNLAGSHANLTQIRGQRTTSPAAQQHDPLADAFPGDLKQLRPFLGAYQIYFRAPVVPNGYIVNTIFLDERDGIVYSRLIEALPSPASGHRRWTRCDGKVSYQNGRIFVVDSERHGENALSTYILTPPPRQKSHYLFGTMCYLASMPRRTPYASKVVWRRFENYKSVKELFQTCGMFSAENLRLDPIIKKYLSGDLHGTTDLT</sequence>
<keyword evidence="3" id="KW-1185">Reference proteome</keyword>
<evidence type="ECO:0000313" key="3">
    <source>
        <dbReference type="Proteomes" id="UP000193061"/>
    </source>
</evidence>
<dbReference type="InterPro" id="IPR001387">
    <property type="entry name" value="Cro/C1-type_HTH"/>
</dbReference>
<dbReference type="AlphaFoldDB" id="A0A1X6ZN02"/>
<dbReference type="SUPFAM" id="SSF47413">
    <property type="entry name" value="lambda repressor-like DNA-binding domains"/>
    <property type="match status" value="1"/>
</dbReference>
<protein>
    <submittedName>
        <fullName evidence="2">Helix-turn-helix domain protein</fullName>
    </submittedName>
</protein>
<dbReference type="CDD" id="cd00093">
    <property type="entry name" value="HTH_XRE"/>
    <property type="match status" value="1"/>
</dbReference>
<dbReference type="PROSITE" id="PS50943">
    <property type="entry name" value="HTH_CROC1"/>
    <property type="match status" value="1"/>
</dbReference>
<dbReference type="EMBL" id="FWFX01000009">
    <property type="protein sequence ID" value="SLN56105.1"/>
    <property type="molecule type" value="Genomic_DNA"/>
</dbReference>
<feature type="domain" description="HTH cro/C1-type" evidence="1">
    <location>
        <begin position="24"/>
        <end position="62"/>
    </location>
</feature>
<dbReference type="GO" id="GO:0003677">
    <property type="term" value="F:DNA binding"/>
    <property type="evidence" value="ECO:0007669"/>
    <property type="project" value="InterPro"/>
</dbReference>
<reference evidence="2 3" key="1">
    <citation type="submission" date="2017-03" db="EMBL/GenBank/DDBJ databases">
        <authorList>
            <person name="Afonso C.L."/>
            <person name="Miller P.J."/>
            <person name="Scott M.A."/>
            <person name="Spackman E."/>
            <person name="Goraichik I."/>
            <person name="Dimitrov K.M."/>
            <person name="Suarez D.L."/>
            <person name="Swayne D.E."/>
        </authorList>
    </citation>
    <scope>NUCLEOTIDE SEQUENCE [LARGE SCALE GENOMIC DNA]</scope>
    <source>
        <strain evidence="2 3">CECT 7450</strain>
    </source>
</reference>
<evidence type="ECO:0000259" key="1">
    <source>
        <dbReference type="PROSITE" id="PS50943"/>
    </source>
</evidence>
<dbReference type="Gene3D" id="1.10.260.40">
    <property type="entry name" value="lambda repressor-like DNA-binding domains"/>
    <property type="match status" value="1"/>
</dbReference>
<evidence type="ECO:0000313" key="2">
    <source>
        <dbReference type="EMBL" id="SLN56105.1"/>
    </source>
</evidence>
<dbReference type="SMART" id="SM00530">
    <property type="entry name" value="HTH_XRE"/>
    <property type="match status" value="1"/>
</dbReference>
<proteinExistence type="predicted"/>
<dbReference type="Proteomes" id="UP000193061">
    <property type="component" value="Unassembled WGS sequence"/>
</dbReference>
<organism evidence="2 3">
    <name type="scientific">Roseovarius albus</name>
    <dbReference type="NCBI Taxonomy" id="1247867"/>
    <lineage>
        <taxon>Bacteria</taxon>
        <taxon>Pseudomonadati</taxon>
        <taxon>Pseudomonadota</taxon>
        <taxon>Alphaproteobacteria</taxon>
        <taxon>Rhodobacterales</taxon>
        <taxon>Roseobacteraceae</taxon>
        <taxon>Roseovarius</taxon>
    </lineage>
</organism>
<dbReference type="InterPro" id="IPR010982">
    <property type="entry name" value="Lambda_DNA-bd_dom_sf"/>
</dbReference>